<proteinExistence type="predicted"/>
<organism evidence="2 3">
    <name type="scientific">Croceibacterium salegens</name>
    <dbReference type="NCBI Taxonomy" id="1737568"/>
    <lineage>
        <taxon>Bacteria</taxon>
        <taxon>Pseudomonadati</taxon>
        <taxon>Pseudomonadota</taxon>
        <taxon>Alphaproteobacteria</taxon>
        <taxon>Sphingomonadales</taxon>
        <taxon>Erythrobacteraceae</taxon>
        <taxon>Croceibacterium</taxon>
    </lineage>
</organism>
<dbReference type="Proteomes" id="UP000433652">
    <property type="component" value="Unassembled WGS sequence"/>
</dbReference>
<evidence type="ECO:0000313" key="3">
    <source>
        <dbReference type="Proteomes" id="UP000433652"/>
    </source>
</evidence>
<reference evidence="2 3" key="1">
    <citation type="submission" date="2019-12" db="EMBL/GenBank/DDBJ databases">
        <title>Genomic-based taxomic classification of the family Erythrobacteraceae.</title>
        <authorList>
            <person name="Xu L."/>
        </authorList>
    </citation>
    <scope>NUCLEOTIDE SEQUENCE [LARGE SCALE GENOMIC DNA]</scope>
    <source>
        <strain evidence="2 3">MCCC 1K01500</strain>
    </source>
</reference>
<evidence type="ECO:0008006" key="4">
    <source>
        <dbReference type="Google" id="ProtNLM"/>
    </source>
</evidence>
<accession>A0A6I4SV74</accession>
<protein>
    <recommendedName>
        <fullName evidence="4">Transporter</fullName>
    </recommendedName>
</protein>
<dbReference type="RefSeq" id="WP_159794816.1">
    <property type="nucleotide sequence ID" value="NZ_WTYM01000041.1"/>
</dbReference>
<dbReference type="OrthoDB" id="7810713at2"/>
<feature type="signal peptide" evidence="1">
    <location>
        <begin position="1"/>
        <end position="29"/>
    </location>
</feature>
<name>A0A6I4SV74_9SPHN</name>
<evidence type="ECO:0000313" key="2">
    <source>
        <dbReference type="EMBL" id="MXO59925.1"/>
    </source>
</evidence>
<evidence type="ECO:0000256" key="1">
    <source>
        <dbReference type="SAM" id="SignalP"/>
    </source>
</evidence>
<comment type="caution">
    <text evidence="2">The sequence shown here is derived from an EMBL/GenBank/DDBJ whole genome shotgun (WGS) entry which is preliminary data.</text>
</comment>
<feature type="chain" id="PRO_5026150056" description="Transporter" evidence="1">
    <location>
        <begin position="30"/>
        <end position="268"/>
    </location>
</feature>
<dbReference type="AlphaFoldDB" id="A0A6I4SV74"/>
<gene>
    <name evidence="2" type="ORF">GRI89_10275</name>
</gene>
<dbReference type="EMBL" id="WTYM01000041">
    <property type="protein sequence ID" value="MXO59925.1"/>
    <property type="molecule type" value="Genomic_DNA"/>
</dbReference>
<keyword evidence="3" id="KW-1185">Reference proteome</keyword>
<sequence>MKSYLASRLPRLSAIMAVGLALAPCAVLAQSDDAGGEAQPAAENNGTDPTKPVSLAQVYWEHFDLRGDLNQDTLMLRYEQPLGDRSALRASVPFVSNNGAGRDGMVLGDVAVRFLHIPVVTKTHGIVLQGEVAFDTASRAEAGTGQTVLNGTFIYAMFLKNGSIFAPAWKQSHGVGVDAGRSRVSATTLDFYYVPKLKDKANFVTVDPYFVYNWKGDTAYAGLAVTGGRTVGKVFGGALQIYVKPSLVFGKNRPGNWAIETGVKLLNF</sequence>
<keyword evidence="1" id="KW-0732">Signal</keyword>